<feature type="transmembrane region" description="Helical" evidence="8">
    <location>
        <begin position="381"/>
        <end position="401"/>
    </location>
</feature>
<keyword evidence="5 8" id="KW-0812">Transmembrane</keyword>
<evidence type="ECO:0000256" key="5">
    <source>
        <dbReference type="ARBA" id="ARBA00022692"/>
    </source>
</evidence>
<proteinExistence type="predicted"/>
<comment type="caution">
    <text evidence="10">The sequence shown here is derived from an EMBL/GenBank/DDBJ whole genome shotgun (WGS) entry which is preliminary data.</text>
</comment>
<dbReference type="InterPro" id="IPR000515">
    <property type="entry name" value="MetI-like"/>
</dbReference>
<evidence type="ECO:0000259" key="9">
    <source>
        <dbReference type="PROSITE" id="PS50928"/>
    </source>
</evidence>
<feature type="transmembrane region" description="Helical" evidence="8">
    <location>
        <begin position="413"/>
        <end position="437"/>
    </location>
</feature>
<feature type="transmembrane region" description="Helical" evidence="8">
    <location>
        <begin position="168"/>
        <end position="192"/>
    </location>
</feature>
<reference evidence="10 11" key="1">
    <citation type="journal article" date="2015" name="Stand. Genomic Sci.">
        <title>Genomic Encyclopedia of Bacterial and Archaeal Type Strains, Phase III: the genomes of soil and plant-associated and newly described type strains.</title>
        <authorList>
            <person name="Whitman W.B."/>
            <person name="Woyke T."/>
            <person name="Klenk H.P."/>
            <person name="Zhou Y."/>
            <person name="Lilburn T.G."/>
            <person name="Beck B.J."/>
            <person name="De Vos P."/>
            <person name="Vandamme P."/>
            <person name="Eisen J.A."/>
            <person name="Garrity G."/>
            <person name="Hugenholtz P."/>
            <person name="Kyrpides N.C."/>
        </authorList>
    </citation>
    <scope>NUCLEOTIDE SEQUENCE [LARGE SCALE GENOMIC DNA]</scope>
    <source>
        <strain evidence="10 11">CGMCC 1.2546</strain>
    </source>
</reference>
<feature type="transmembrane region" description="Helical" evidence="8">
    <location>
        <begin position="497"/>
        <end position="518"/>
    </location>
</feature>
<feature type="transmembrane region" description="Helical" evidence="8">
    <location>
        <begin position="77"/>
        <end position="106"/>
    </location>
</feature>
<dbReference type="PANTHER" id="PTHR43357:SF4">
    <property type="entry name" value="INNER MEMBRANE ABC TRANSPORTER PERMEASE PROTEIN YDCV"/>
    <property type="match status" value="1"/>
</dbReference>
<dbReference type="EMBL" id="VLKT01000011">
    <property type="protein sequence ID" value="TWI38732.1"/>
    <property type="molecule type" value="Genomic_DNA"/>
</dbReference>
<evidence type="ECO:0000313" key="11">
    <source>
        <dbReference type="Proteomes" id="UP000317122"/>
    </source>
</evidence>
<dbReference type="InterPro" id="IPR035906">
    <property type="entry name" value="MetI-like_sf"/>
</dbReference>
<dbReference type="RefSeq" id="WP_208760134.1">
    <property type="nucleotide sequence ID" value="NZ_VLKT01000011.1"/>
</dbReference>
<comment type="subcellular location">
    <subcellularLocation>
        <location evidence="1">Cell inner membrane</location>
        <topology evidence="1">Multi-pass membrane protein</topology>
    </subcellularLocation>
</comment>
<organism evidence="10 11">
    <name type="scientific">Mesorhizobium tianshanense</name>
    <dbReference type="NCBI Taxonomy" id="39844"/>
    <lineage>
        <taxon>Bacteria</taxon>
        <taxon>Pseudomonadati</taxon>
        <taxon>Pseudomonadota</taxon>
        <taxon>Alphaproteobacteria</taxon>
        <taxon>Hyphomicrobiales</taxon>
        <taxon>Phyllobacteriaceae</taxon>
        <taxon>Mesorhizobium</taxon>
    </lineage>
</organism>
<name>A0A562P2N6_9HYPH</name>
<evidence type="ECO:0000256" key="3">
    <source>
        <dbReference type="ARBA" id="ARBA00022475"/>
    </source>
</evidence>
<keyword evidence="11" id="KW-1185">Reference proteome</keyword>
<evidence type="ECO:0000256" key="4">
    <source>
        <dbReference type="ARBA" id="ARBA00022519"/>
    </source>
</evidence>
<dbReference type="CDD" id="cd06261">
    <property type="entry name" value="TM_PBP2"/>
    <property type="match status" value="1"/>
</dbReference>
<dbReference type="Proteomes" id="UP000317122">
    <property type="component" value="Unassembled WGS sequence"/>
</dbReference>
<dbReference type="PROSITE" id="PS50928">
    <property type="entry name" value="ABC_TM1"/>
    <property type="match status" value="2"/>
</dbReference>
<evidence type="ECO:0000313" key="10">
    <source>
        <dbReference type="EMBL" id="TWI38732.1"/>
    </source>
</evidence>
<dbReference type="GO" id="GO:0005886">
    <property type="term" value="C:plasma membrane"/>
    <property type="evidence" value="ECO:0007669"/>
    <property type="project" value="UniProtKB-SubCell"/>
</dbReference>
<feature type="transmembrane region" description="Helical" evidence="8">
    <location>
        <begin position="443"/>
        <end position="465"/>
    </location>
</feature>
<feature type="transmembrane region" description="Helical" evidence="8">
    <location>
        <begin position="24"/>
        <end position="49"/>
    </location>
</feature>
<feature type="transmembrane region" description="Helical" evidence="8">
    <location>
        <begin position="118"/>
        <end position="139"/>
    </location>
</feature>
<accession>A0A562P2N6</accession>
<dbReference type="GO" id="GO:0055085">
    <property type="term" value="P:transmembrane transport"/>
    <property type="evidence" value="ECO:0007669"/>
    <property type="project" value="InterPro"/>
</dbReference>
<feature type="transmembrane region" description="Helical" evidence="8">
    <location>
        <begin position="323"/>
        <end position="348"/>
    </location>
</feature>
<evidence type="ECO:0000256" key="1">
    <source>
        <dbReference type="ARBA" id="ARBA00004429"/>
    </source>
</evidence>
<feature type="domain" description="ABC transmembrane type-1" evidence="9">
    <location>
        <begin position="377"/>
        <end position="568"/>
    </location>
</feature>
<dbReference type="SUPFAM" id="SSF161098">
    <property type="entry name" value="MetI-like"/>
    <property type="match status" value="2"/>
</dbReference>
<gene>
    <name evidence="10" type="ORF">IQ26_02153</name>
</gene>
<dbReference type="PANTHER" id="PTHR43357">
    <property type="entry name" value="INNER MEMBRANE ABC TRANSPORTER PERMEASE PROTEIN YDCV"/>
    <property type="match status" value="1"/>
</dbReference>
<keyword evidence="4" id="KW-0997">Cell inner membrane</keyword>
<keyword evidence="3" id="KW-1003">Cell membrane</keyword>
<dbReference type="AlphaFoldDB" id="A0A562P2N6"/>
<sequence>MDAALRRIGFQPRGLAPFLPRLRLLHLVGAVVLGVLGAPIAAGLVFTVLPSFGYLPSIGGDRLSLQPWRDLFGTPGFAASLGLTVSTGLAATVLGLVLSFAFCAVVHGRMRERGADGLLAPLLAAPHAAMAIGLAFLMAPSGWLFRITSPWLTGYEVPPDLATVQDQWGAALIIGLLIKELPFLLIVILAALNQIPVDQQMRAGRALGYGQGIVWIKIVAPQVYAQIRLPVFVVLVFSLSVVDMALILAPTNPPPLSVVAFRWFMSPDVTRFLPAAAAATLQLVMVVAAVGLWRLGERGIGWGGLWWTTRGGRGVTGEPGLKLAAAFGMAVLMLGFGSLVALAIWSVAWRWPFPDALPSTWSLHIWSRQIHALAWPFGNTVALAAVTTVLAALLAIVWLEAEDRAGVKRGTAVFHPVYVPLLLPQIAFMFGAQVLVAKIRIDGTFLAVAWAHLLFVFPYVLLALADPWKALDPRYGRSAAALGVSPSATLIRVKLPILLKPILIASAIGFAVSVAQYLPTLFVGGGRVATLTTEAVAIASSGDRRVVGVLAFLQILLPLAVYLAALLIPRIVFANRRGLARR</sequence>
<evidence type="ECO:0000256" key="8">
    <source>
        <dbReference type="SAM" id="Phobius"/>
    </source>
</evidence>
<feature type="transmembrane region" description="Helical" evidence="8">
    <location>
        <begin position="272"/>
        <end position="293"/>
    </location>
</feature>
<evidence type="ECO:0000256" key="6">
    <source>
        <dbReference type="ARBA" id="ARBA00022989"/>
    </source>
</evidence>
<keyword evidence="2" id="KW-0813">Transport</keyword>
<keyword evidence="6 8" id="KW-1133">Transmembrane helix</keyword>
<evidence type="ECO:0000256" key="7">
    <source>
        <dbReference type="ARBA" id="ARBA00023136"/>
    </source>
</evidence>
<feature type="transmembrane region" description="Helical" evidence="8">
    <location>
        <begin position="231"/>
        <end position="252"/>
    </location>
</feature>
<protein>
    <submittedName>
        <fullName evidence="10">Putative thiamine transport system permease protein</fullName>
    </submittedName>
</protein>
<feature type="transmembrane region" description="Helical" evidence="8">
    <location>
        <begin position="549"/>
        <end position="573"/>
    </location>
</feature>
<dbReference type="Gene3D" id="1.10.3720.10">
    <property type="entry name" value="MetI-like"/>
    <property type="match status" value="2"/>
</dbReference>
<feature type="domain" description="ABC transmembrane type-1" evidence="9">
    <location>
        <begin position="77"/>
        <end position="294"/>
    </location>
</feature>
<keyword evidence="7 8" id="KW-0472">Membrane</keyword>
<evidence type="ECO:0000256" key="2">
    <source>
        <dbReference type="ARBA" id="ARBA00022448"/>
    </source>
</evidence>